<dbReference type="GO" id="GO:0009279">
    <property type="term" value="C:cell outer membrane"/>
    <property type="evidence" value="ECO:0007669"/>
    <property type="project" value="UniProtKB-SubCell"/>
</dbReference>
<comment type="caution">
    <text evidence="4">The sequence shown here is derived from an EMBL/GenBank/DDBJ whole genome shotgun (WGS) entry which is preliminary data.</text>
</comment>
<keyword evidence="1" id="KW-1134">Transmembrane beta strand</keyword>
<reference evidence="4 5" key="1">
    <citation type="submission" date="2018-09" db="EMBL/GenBank/DDBJ databases">
        <title>Genomic Encyclopedia of Archaeal and Bacterial Type Strains, Phase II (KMG-II): from individual species to whole genera.</title>
        <authorList>
            <person name="Goeker M."/>
        </authorList>
    </citation>
    <scope>NUCLEOTIDE SEQUENCE [LARGE SCALE GENOMIC DNA]</scope>
    <source>
        <strain evidence="4 5">DSM 27148</strain>
    </source>
</reference>
<accession>A0A419W673</accession>
<evidence type="ECO:0000256" key="2">
    <source>
        <dbReference type="SAM" id="SignalP"/>
    </source>
</evidence>
<protein>
    <submittedName>
        <fullName evidence="4">Outer membrane receptor protein involved in Fe transport</fullName>
    </submittedName>
</protein>
<feature type="signal peptide" evidence="2">
    <location>
        <begin position="1"/>
        <end position="21"/>
    </location>
</feature>
<organism evidence="4 5">
    <name type="scientific">Mangrovibacterium diazotrophicum</name>
    <dbReference type="NCBI Taxonomy" id="1261403"/>
    <lineage>
        <taxon>Bacteria</taxon>
        <taxon>Pseudomonadati</taxon>
        <taxon>Bacteroidota</taxon>
        <taxon>Bacteroidia</taxon>
        <taxon>Marinilabiliales</taxon>
        <taxon>Prolixibacteraceae</taxon>
        <taxon>Mangrovibacterium</taxon>
    </lineage>
</organism>
<evidence type="ECO:0000313" key="4">
    <source>
        <dbReference type="EMBL" id="RKD90973.1"/>
    </source>
</evidence>
<dbReference type="EMBL" id="RAPN01000001">
    <property type="protein sequence ID" value="RKD90973.1"/>
    <property type="molecule type" value="Genomic_DNA"/>
</dbReference>
<dbReference type="AlphaFoldDB" id="A0A419W673"/>
<evidence type="ECO:0000256" key="1">
    <source>
        <dbReference type="PROSITE-ProRule" id="PRU01360"/>
    </source>
</evidence>
<dbReference type="RefSeq" id="WP_120272320.1">
    <property type="nucleotide sequence ID" value="NZ_RAPN01000001.1"/>
</dbReference>
<comment type="similarity">
    <text evidence="1">Belongs to the TonB-dependent receptor family.</text>
</comment>
<dbReference type="Pfam" id="PF13715">
    <property type="entry name" value="CarbopepD_reg_2"/>
    <property type="match status" value="1"/>
</dbReference>
<keyword evidence="1" id="KW-0998">Cell outer membrane</keyword>
<name>A0A419W673_9BACT</name>
<proteinExistence type="inferred from homology"/>
<dbReference type="OrthoDB" id="1108759at2"/>
<dbReference type="InterPro" id="IPR012910">
    <property type="entry name" value="Plug_dom"/>
</dbReference>
<keyword evidence="1" id="KW-0472">Membrane</keyword>
<keyword evidence="2" id="KW-0732">Signal</keyword>
<feature type="domain" description="TonB-dependent receptor plug" evidence="3">
    <location>
        <begin position="133"/>
        <end position="220"/>
    </location>
</feature>
<dbReference type="SUPFAM" id="SSF56935">
    <property type="entry name" value="Porins"/>
    <property type="match status" value="1"/>
</dbReference>
<dbReference type="InterPro" id="IPR039426">
    <property type="entry name" value="TonB-dep_rcpt-like"/>
</dbReference>
<dbReference type="Proteomes" id="UP000283387">
    <property type="component" value="Unassembled WGS sequence"/>
</dbReference>
<comment type="subcellular location">
    <subcellularLocation>
        <location evidence="1">Cell outer membrane</location>
        <topology evidence="1">Multi-pass membrane protein</topology>
    </subcellularLocation>
</comment>
<sequence>MKPVVLLTILLCLLIHHSPHAQTLNALVSGTVSSDKGEALAEVNVSLKGYPIGTTTDKNGHYTLQIPANRQLTIIFSMIGCETTEQQMQAKAGEKVKLDIQLAPSNENIEEVTVRQRRAQQNMSRIDPQFGAVIPDASSGAVEALIKTLPGVSTNNELSSQYSVRGGNYDENLVYVNDIEVYRPFLVRSGQQEGLSFINADMVSSIEFSSGGFDAKYGDKMASVLDIRYRQPKSFAASASASLLGGSIHLEDATKNQKLSFIGGARYKTNRYLLNSLDEEGDYNPNFTDLQAYLTYRFSDAFDVSFLGNIARNDYLFVPQTRTTTFGTWTQPLETKVYFEGQEKDHFNTQTGALAFNFHPNQRVNLKLIASAFQTKEEVNYDILGEYYLNQLEQDWATGSSDSVLNLGVGSFLNHARNKLDATVYSLAHKGAYNSEEHLLNWGFKIQTEDINDRVNEWVMRDSTGYSLPYSDSELLLYSTTNTNNQFSTWQASAHIQDTWAVPIESGKLFLTSGLRANYREYSGEFLLSPRISASYFPDWEKQFIFHLSGGRYVQPAFFKELKDRDGKVYPETKAQKSWQVVAGSEYLFQAWDRPFRFKSELYYKYFSRLTPYQIDNVQIQYLADQQAKGYAAGLDLSLHGEFVSGVQSWASISLLQTEENIDGDGHGWIPRPTDQFLTVSLFFQDYFPGNPSYKVHLAAFYGSRLPTGPPNGERYMDTFRMPPYRRIDMGISKSIISADSAEPKSALLKKIKELSLSLEVLNLLGIKNTVSYFWVYSNYGDMFGVPNYLTERKLNLRLSMKF</sequence>
<keyword evidence="1" id="KW-0812">Transmembrane</keyword>
<keyword evidence="5" id="KW-1185">Reference proteome</keyword>
<evidence type="ECO:0000313" key="5">
    <source>
        <dbReference type="Proteomes" id="UP000283387"/>
    </source>
</evidence>
<evidence type="ECO:0000259" key="3">
    <source>
        <dbReference type="Pfam" id="PF07715"/>
    </source>
</evidence>
<dbReference type="Gene3D" id="2.60.40.1120">
    <property type="entry name" value="Carboxypeptidase-like, regulatory domain"/>
    <property type="match status" value="1"/>
</dbReference>
<gene>
    <name evidence="4" type="ORF">BC643_1320</name>
</gene>
<keyword evidence="4" id="KW-0675">Receptor</keyword>
<dbReference type="Pfam" id="PF07715">
    <property type="entry name" value="Plug"/>
    <property type="match status" value="1"/>
</dbReference>
<dbReference type="PROSITE" id="PS52016">
    <property type="entry name" value="TONB_DEPENDENT_REC_3"/>
    <property type="match status" value="1"/>
</dbReference>
<feature type="chain" id="PRO_5019113460" evidence="2">
    <location>
        <begin position="22"/>
        <end position="803"/>
    </location>
</feature>
<dbReference type="Gene3D" id="2.170.130.10">
    <property type="entry name" value="TonB-dependent receptor, plug domain"/>
    <property type="match status" value="1"/>
</dbReference>
<dbReference type="InterPro" id="IPR037066">
    <property type="entry name" value="Plug_dom_sf"/>
</dbReference>
<dbReference type="SUPFAM" id="SSF49464">
    <property type="entry name" value="Carboxypeptidase regulatory domain-like"/>
    <property type="match status" value="1"/>
</dbReference>
<keyword evidence="1" id="KW-0813">Transport</keyword>
<dbReference type="InterPro" id="IPR008969">
    <property type="entry name" value="CarboxyPept-like_regulatory"/>
</dbReference>